<accession>A0A1G7WRS3</accession>
<name>A0A1G7WRS3_9VIBR</name>
<dbReference type="RefSeq" id="WP_093269110.1">
    <property type="nucleotide sequence ID" value="NZ_FNDD01000002.1"/>
</dbReference>
<reference evidence="2 3" key="1">
    <citation type="submission" date="2016-10" db="EMBL/GenBank/DDBJ databases">
        <authorList>
            <person name="de Groot N.N."/>
        </authorList>
    </citation>
    <scope>NUCLEOTIDE SEQUENCE [LARGE SCALE GENOMIC DNA]</scope>
    <source>
        <strain evidence="2 3">CGMCC 1.10228</strain>
    </source>
</reference>
<dbReference type="InterPro" id="IPR010824">
    <property type="entry name" value="DUF1425"/>
</dbReference>
<dbReference type="OrthoDB" id="5616034at2"/>
<gene>
    <name evidence="2" type="ORF">SAMN04488136_102131</name>
</gene>
<keyword evidence="3" id="KW-1185">Reference proteome</keyword>
<dbReference type="Proteomes" id="UP000198854">
    <property type="component" value="Unassembled WGS sequence"/>
</dbReference>
<dbReference type="STRING" id="861298.SAMN04488136_102131"/>
<feature type="chain" id="PRO_5011718461" evidence="1">
    <location>
        <begin position="19"/>
        <end position="129"/>
    </location>
</feature>
<dbReference type="Pfam" id="PF07233">
    <property type="entry name" value="DUF1425"/>
    <property type="match status" value="1"/>
</dbReference>
<evidence type="ECO:0000313" key="2">
    <source>
        <dbReference type="EMBL" id="SDG74623.1"/>
    </source>
</evidence>
<feature type="signal peptide" evidence="1">
    <location>
        <begin position="1"/>
        <end position="18"/>
    </location>
</feature>
<proteinExistence type="predicted"/>
<keyword evidence="1" id="KW-0732">Signal</keyword>
<dbReference type="PROSITE" id="PS51257">
    <property type="entry name" value="PROKAR_LIPOPROTEIN"/>
    <property type="match status" value="1"/>
</dbReference>
<dbReference type="CDD" id="cd09030">
    <property type="entry name" value="DUF1425"/>
    <property type="match status" value="1"/>
</dbReference>
<dbReference type="Gene3D" id="2.60.40.3230">
    <property type="match status" value="1"/>
</dbReference>
<organism evidence="2 3">
    <name type="scientific">Vibrio xiamenensis</name>
    <dbReference type="NCBI Taxonomy" id="861298"/>
    <lineage>
        <taxon>Bacteria</taxon>
        <taxon>Pseudomonadati</taxon>
        <taxon>Pseudomonadota</taxon>
        <taxon>Gammaproteobacteria</taxon>
        <taxon>Vibrionales</taxon>
        <taxon>Vibrionaceae</taxon>
        <taxon>Vibrio</taxon>
    </lineage>
</organism>
<dbReference type="EMBL" id="FNDD01000002">
    <property type="protein sequence ID" value="SDG74623.1"/>
    <property type="molecule type" value="Genomic_DNA"/>
</dbReference>
<dbReference type="InterPro" id="IPR038483">
    <property type="entry name" value="YcfL-like_sf"/>
</dbReference>
<sequence>MKKWLSVLFVALTLTACASNTAGLRIDGATQTVLFGDNVLGSRLKIDSIATTQVDGHARGVVRLASQYSGDLHIQYRFYWYDDQGLEVNLKQGPWRQAVIRGMETMAISEVSINPNGKHFRVQVRELDE</sequence>
<evidence type="ECO:0000256" key="1">
    <source>
        <dbReference type="SAM" id="SignalP"/>
    </source>
</evidence>
<evidence type="ECO:0000313" key="3">
    <source>
        <dbReference type="Proteomes" id="UP000198854"/>
    </source>
</evidence>
<protein>
    <submittedName>
        <fullName evidence="2">Uncharacterized conserved protein YcfL</fullName>
    </submittedName>
</protein>
<dbReference type="AlphaFoldDB" id="A0A1G7WRS3"/>